<dbReference type="Proteomes" id="UP000069902">
    <property type="component" value="Chromosome cPNK"/>
</dbReference>
<evidence type="ECO:0000256" key="7">
    <source>
        <dbReference type="RuleBase" id="RU000418"/>
    </source>
</evidence>
<evidence type="ECO:0000256" key="1">
    <source>
        <dbReference type="ARBA" id="ARBA00006607"/>
    </source>
</evidence>
<feature type="binding site" evidence="6">
    <location>
        <begin position="86"/>
        <end position="90"/>
    </location>
    <ligand>
        <name>ATP</name>
        <dbReference type="ChEBI" id="CHEBI:30616"/>
    </ligand>
</feature>
<evidence type="ECO:0000256" key="8">
    <source>
        <dbReference type="RuleBase" id="RU000419"/>
    </source>
</evidence>
<protein>
    <recommendedName>
        <fullName evidence="6">Chaperonin GroEL</fullName>
        <ecNumber evidence="6">5.6.1.7</ecNumber>
    </recommendedName>
    <alternativeName>
        <fullName evidence="6">60 kDa chaperonin</fullName>
    </alternativeName>
    <alternativeName>
        <fullName evidence="6">Chaperonin-60</fullName>
        <shortName evidence="6">Cpn60</shortName>
    </alternativeName>
</protein>
<feature type="binding site" evidence="6">
    <location>
        <position position="416"/>
    </location>
    <ligand>
        <name>ATP</name>
        <dbReference type="ChEBI" id="CHEBI:30616"/>
    </ligand>
</feature>
<reference evidence="10" key="1">
    <citation type="submission" date="2015-09" db="EMBL/GenBank/DDBJ databases">
        <authorList>
            <person name="Bertelli C."/>
        </authorList>
    </citation>
    <scope>NUCLEOTIDE SEQUENCE [LARGE SCALE GENOMIC DNA]</scope>
    <source>
        <strain evidence="10">KNic</strain>
    </source>
</reference>
<dbReference type="NCBIfam" id="NF009489">
    <property type="entry name" value="PRK12851.1"/>
    <property type="match status" value="1"/>
</dbReference>
<feature type="binding site" evidence="6">
    <location>
        <position position="50"/>
    </location>
    <ligand>
        <name>ATP</name>
        <dbReference type="ChEBI" id="CHEBI:30616"/>
    </ligand>
</feature>
<comment type="function">
    <text evidence="6 8">Together with its co-chaperonin GroES, plays an essential role in assisting protein folding. The GroEL-GroES system forms a nano-cage that allows encapsulation of the non-native substrate proteins and provides a physical environment optimized to promote and accelerate protein folding.</text>
</comment>
<gene>
    <name evidence="9" type="primary">groel3</name>
    <name evidence="6" type="synonym">groEL</name>
    <name evidence="6" type="synonym">groL</name>
    <name evidence="9" type="ORF">PNK_2316</name>
</gene>
<feature type="binding site" evidence="6">
    <location>
        <position position="495"/>
    </location>
    <ligand>
        <name>ATP</name>
        <dbReference type="ChEBI" id="CHEBI:30616"/>
    </ligand>
</feature>
<dbReference type="InterPro" id="IPR027410">
    <property type="entry name" value="TCP-1-like_intermed_sf"/>
</dbReference>
<dbReference type="EC" id="5.6.1.7" evidence="6"/>
<dbReference type="HAMAP" id="MF_00600">
    <property type="entry name" value="CH60"/>
    <property type="match status" value="1"/>
</dbReference>
<dbReference type="NCBIfam" id="NF000592">
    <property type="entry name" value="PRK00013.1"/>
    <property type="match status" value="1"/>
</dbReference>
<feature type="binding site" evidence="6">
    <location>
        <begin position="29"/>
        <end position="32"/>
    </location>
    <ligand>
        <name>ATP</name>
        <dbReference type="ChEBI" id="CHEBI:30616"/>
    </ligand>
</feature>
<dbReference type="GO" id="GO:0140662">
    <property type="term" value="F:ATP-dependent protein folding chaperone"/>
    <property type="evidence" value="ECO:0007669"/>
    <property type="project" value="InterPro"/>
</dbReference>
<dbReference type="PANTHER" id="PTHR45633">
    <property type="entry name" value="60 KDA HEAT SHOCK PROTEIN, MITOCHONDRIAL"/>
    <property type="match status" value="1"/>
</dbReference>
<keyword evidence="10" id="KW-1185">Reference proteome</keyword>
<dbReference type="InterPro" id="IPR002423">
    <property type="entry name" value="Cpn60/GroEL/TCP-1"/>
</dbReference>
<organism evidence="9 10">
    <name type="scientific">Candidatus Protochlamydia naegleriophila</name>
    <dbReference type="NCBI Taxonomy" id="389348"/>
    <lineage>
        <taxon>Bacteria</taxon>
        <taxon>Pseudomonadati</taxon>
        <taxon>Chlamydiota</taxon>
        <taxon>Chlamydiia</taxon>
        <taxon>Parachlamydiales</taxon>
        <taxon>Parachlamydiaceae</taxon>
        <taxon>Candidatus Protochlamydia</taxon>
    </lineage>
</organism>
<evidence type="ECO:0000256" key="4">
    <source>
        <dbReference type="ARBA" id="ARBA00023186"/>
    </source>
</evidence>
<dbReference type="AlphaFoldDB" id="A0A0U5JGA8"/>
<dbReference type="STRING" id="389348.PNK_2316"/>
<keyword evidence="3 6" id="KW-0067">ATP-binding</keyword>
<dbReference type="CDD" id="cd03344">
    <property type="entry name" value="GroEL"/>
    <property type="match status" value="1"/>
</dbReference>
<dbReference type="NCBIfam" id="NF009487">
    <property type="entry name" value="PRK12849.1"/>
    <property type="match status" value="1"/>
</dbReference>
<dbReference type="GO" id="GO:0005524">
    <property type="term" value="F:ATP binding"/>
    <property type="evidence" value="ECO:0007669"/>
    <property type="project" value="UniProtKB-UniRule"/>
</dbReference>
<keyword evidence="5 6" id="KW-0413">Isomerase</keyword>
<dbReference type="Gene3D" id="1.10.560.10">
    <property type="entry name" value="GroEL-like equatorial domain"/>
    <property type="match status" value="1"/>
</dbReference>
<dbReference type="EMBL" id="LN879502">
    <property type="protein sequence ID" value="CUI17914.1"/>
    <property type="molecule type" value="Genomic_DNA"/>
</dbReference>
<name>A0A0U5JGA8_9BACT</name>
<sequence length="560" mass="58413">MAKMLQFNEEALKSILKGVKTLAKAVKVTLGPKGRNVVINKGFGSPLSTKDGVTVAKEVVLKDKFENMGAQLVNQVAAKTSDSAGDGTTTAIVLAEAIYSAGVKNVTAGANPMSLKRGIDQAVDAMTHALDQISTPINTAQEVQQIATISANNDYDIGRIIGEAMERVGKDGIISVAEAKGIETHVDYVEGMQFDKGYVSPYFITNAEHMSVELSNAAILITDKKLSTAKDIIPILEKVMAKGARPLLIIAEDIDGEALATLVVNKLKAGMAVCAVKAPGFGDRRKAMLQDIAILTGGKVVSEEVGLQLDEVGPEVLGRAKTIKVSKEETTLIDGAGHPNEVKERIAQIKAELNNSSTSKYDREKLEERLAKMVGGVAVVNVGAATETELKEKKARVEDALHATRAAVAQGIVPGGGVALLRAVKTLENLKLSGDEAIGASIIKQAAFAPATAIANNCGKQGNLIAEKIYEATGAYGYDGLTDEFKDLLQAGVIDPVLVTKSALINAASIAGLLLTTAAMITDKPQPKSQQPAGMPGMDGMGGMGGMGMGGMGMGGMGMM</sequence>
<evidence type="ECO:0000313" key="10">
    <source>
        <dbReference type="Proteomes" id="UP000069902"/>
    </source>
</evidence>
<dbReference type="SUPFAM" id="SSF48592">
    <property type="entry name" value="GroEL equatorial domain-like"/>
    <property type="match status" value="1"/>
</dbReference>
<dbReference type="NCBIfam" id="TIGR02348">
    <property type="entry name" value="GroEL"/>
    <property type="match status" value="1"/>
</dbReference>
<dbReference type="SUPFAM" id="SSF54849">
    <property type="entry name" value="GroEL-intermediate domain like"/>
    <property type="match status" value="1"/>
</dbReference>
<dbReference type="SUPFAM" id="SSF52029">
    <property type="entry name" value="GroEL apical domain-like"/>
    <property type="match status" value="1"/>
</dbReference>
<comment type="subunit">
    <text evidence="6 8">Forms a cylinder of 14 subunits composed of two heptameric rings stacked back-to-back. Interacts with the co-chaperonin GroES.</text>
</comment>
<evidence type="ECO:0000256" key="3">
    <source>
        <dbReference type="ARBA" id="ARBA00022840"/>
    </source>
</evidence>
<evidence type="ECO:0000256" key="5">
    <source>
        <dbReference type="ARBA" id="ARBA00023235"/>
    </source>
</evidence>
<dbReference type="GO" id="GO:0042026">
    <property type="term" value="P:protein refolding"/>
    <property type="evidence" value="ECO:0007669"/>
    <property type="project" value="UniProtKB-UniRule"/>
</dbReference>
<dbReference type="InterPro" id="IPR027409">
    <property type="entry name" value="GroEL-like_apical_dom_sf"/>
</dbReference>
<dbReference type="RefSeq" id="WP_059062149.1">
    <property type="nucleotide sequence ID" value="NZ_LN879502.1"/>
</dbReference>
<dbReference type="KEGG" id="pnl:PNK_2316"/>
<accession>A0A0U5JGA8</accession>
<keyword evidence="4 6" id="KW-0143">Chaperone</keyword>
<evidence type="ECO:0000313" key="9">
    <source>
        <dbReference type="EMBL" id="CUI17914.1"/>
    </source>
</evidence>
<dbReference type="InParanoid" id="A0A0U5JGA8"/>
<dbReference type="FunFam" id="3.50.7.10:FF:000001">
    <property type="entry name" value="60 kDa chaperonin"/>
    <property type="match status" value="1"/>
</dbReference>
<evidence type="ECO:0000256" key="2">
    <source>
        <dbReference type="ARBA" id="ARBA00022741"/>
    </source>
</evidence>
<dbReference type="Gene3D" id="3.30.260.10">
    <property type="entry name" value="TCP-1-like chaperonin intermediate domain"/>
    <property type="match status" value="1"/>
</dbReference>
<comment type="caution">
    <text evidence="6">Lacks conserved residue(s) required for the propagation of feature annotation.</text>
</comment>
<dbReference type="NCBIfam" id="NF009488">
    <property type="entry name" value="PRK12850.1"/>
    <property type="match status" value="1"/>
</dbReference>
<dbReference type="PRINTS" id="PR00298">
    <property type="entry name" value="CHAPERONIN60"/>
</dbReference>
<comment type="similarity">
    <text evidence="1 6 7">Belongs to the chaperonin (HSP60) family.</text>
</comment>
<keyword evidence="6" id="KW-0963">Cytoplasm</keyword>
<dbReference type="GO" id="GO:0016853">
    <property type="term" value="F:isomerase activity"/>
    <property type="evidence" value="ECO:0007669"/>
    <property type="project" value="UniProtKB-KW"/>
</dbReference>
<dbReference type="Gene3D" id="3.50.7.10">
    <property type="entry name" value="GroEL"/>
    <property type="match status" value="1"/>
</dbReference>
<dbReference type="InterPro" id="IPR001844">
    <property type="entry name" value="Cpn60/GroEL"/>
</dbReference>
<proteinExistence type="inferred from homology"/>
<dbReference type="Pfam" id="PF00118">
    <property type="entry name" value="Cpn60_TCP1"/>
    <property type="match status" value="1"/>
</dbReference>
<evidence type="ECO:0000256" key="6">
    <source>
        <dbReference type="HAMAP-Rule" id="MF_00600"/>
    </source>
</evidence>
<comment type="subcellular location">
    <subcellularLocation>
        <location evidence="6">Cytoplasm</location>
    </subcellularLocation>
</comment>
<dbReference type="GO" id="GO:0005737">
    <property type="term" value="C:cytoplasm"/>
    <property type="evidence" value="ECO:0007669"/>
    <property type="project" value="UniProtKB-SubCell"/>
</dbReference>
<dbReference type="PATRIC" id="fig|389348.3.peg.2600"/>
<dbReference type="GO" id="GO:0051082">
    <property type="term" value="F:unfolded protein binding"/>
    <property type="evidence" value="ECO:0007669"/>
    <property type="project" value="UniProtKB-UniRule"/>
</dbReference>
<dbReference type="InterPro" id="IPR027413">
    <property type="entry name" value="GROEL-like_equatorial_sf"/>
</dbReference>
<keyword evidence="2 6" id="KW-0547">Nucleotide-binding</keyword>